<protein>
    <submittedName>
        <fullName evidence="2">Uncharacterized protein</fullName>
    </submittedName>
</protein>
<dbReference type="Proteomes" id="UP001199525">
    <property type="component" value="Unassembled WGS sequence"/>
</dbReference>
<sequence>MTIYSNPKSDVKTSLSFLGALGVFSARRCALAEASRRDGGSLIFTTQIGLLYLYIVLFCDR</sequence>
<comment type="caution">
    <text evidence="2">The sequence shown here is derived from an EMBL/GenBank/DDBJ whole genome shotgun (WGS) entry which is preliminary data.</text>
</comment>
<dbReference type="RefSeq" id="WP_229487016.1">
    <property type="nucleotide sequence ID" value="NZ_JAIVFQ010000042.1"/>
</dbReference>
<evidence type="ECO:0000256" key="1">
    <source>
        <dbReference type="SAM" id="Phobius"/>
    </source>
</evidence>
<accession>A0ABS8ICV7</accession>
<keyword evidence="1" id="KW-1133">Transmembrane helix</keyword>
<proteinExistence type="predicted"/>
<keyword evidence="1" id="KW-0472">Membrane</keyword>
<organism evidence="2 3">
    <name type="scientific">Nostoc favosum CHAB5714</name>
    <dbReference type="NCBI Taxonomy" id="2780399"/>
    <lineage>
        <taxon>Bacteria</taxon>
        <taxon>Bacillati</taxon>
        <taxon>Cyanobacteriota</taxon>
        <taxon>Cyanophyceae</taxon>
        <taxon>Nostocales</taxon>
        <taxon>Nostocaceae</taxon>
        <taxon>Nostoc</taxon>
        <taxon>Nostoc favosum</taxon>
    </lineage>
</organism>
<keyword evidence="3" id="KW-1185">Reference proteome</keyword>
<dbReference type="EMBL" id="JAIVFQ010000042">
    <property type="protein sequence ID" value="MCC5602045.1"/>
    <property type="molecule type" value="Genomic_DNA"/>
</dbReference>
<keyword evidence="1" id="KW-0812">Transmembrane</keyword>
<evidence type="ECO:0000313" key="2">
    <source>
        <dbReference type="EMBL" id="MCC5602045.1"/>
    </source>
</evidence>
<reference evidence="2 3" key="1">
    <citation type="journal article" date="2021" name="Microorganisms">
        <title>Genome Evolution of Filamentous Cyanobacterium Nostoc Species: From Facultative Symbiosis to Free Living.</title>
        <authorList>
            <person name="Huo D."/>
            <person name="Li H."/>
            <person name="Cai F."/>
            <person name="Guo X."/>
            <person name="Qiao Z."/>
            <person name="Wang W."/>
            <person name="Yu G."/>
            <person name="Li R."/>
        </authorList>
    </citation>
    <scope>NUCLEOTIDE SEQUENCE [LARGE SCALE GENOMIC DNA]</scope>
    <source>
        <strain evidence="2 3">CHAB 5714</strain>
    </source>
</reference>
<feature type="transmembrane region" description="Helical" evidence="1">
    <location>
        <begin position="42"/>
        <end position="59"/>
    </location>
</feature>
<evidence type="ECO:0000313" key="3">
    <source>
        <dbReference type="Proteomes" id="UP001199525"/>
    </source>
</evidence>
<gene>
    <name evidence="2" type="ORF">LC586_23295</name>
</gene>
<name>A0ABS8ICV7_9NOSO</name>